<organism evidence="4">
    <name type="scientific">Siphoviridae sp. ctj912</name>
    <dbReference type="NCBI Taxonomy" id="2827920"/>
    <lineage>
        <taxon>Viruses</taxon>
        <taxon>Duplodnaviria</taxon>
        <taxon>Heunggongvirae</taxon>
        <taxon>Uroviricota</taxon>
        <taxon>Caudoviricetes</taxon>
    </lineage>
</organism>
<evidence type="ECO:0000256" key="2">
    <source>
        <dbReference type="ARBA" id="ARBA00022612"/>
    </source>
</evidence>
<evidence type="ECO:0000259" key="3">
    <source>
        <dbReference type="Pfam" id="PF10145"/>
    </source>
</evidence>
<dbReference type="EMBL" id="BK032637">
    <property type="protein sequence ID" value="DAF52456.1"/>
    <property type="molecule type" value="Genomic_DNA"/>
</dbReference>
<keyword evidence="2" id="KW-1188">Viral release from host cell</keyword>
<proteinExistence type="predicted"/>
<sequence>MTERSIKVTLRANVSDFNRQIKSAATSLEQLAAKGDPTGKTAETAMGRLAQSAQLQRAAWDTASTAMVGYGVAAAAAAGYVVKSFADFDQAMSNVQAATHESAENMDQLRDAAVQAGADTAFSASEAAGAIEELAKAGVSTADILNGGLKGSLDLAAAGGMGVADAAGIASVALTQFKLSGSDVGHVADLLAAGAGKAMGDVSDLGAALKQAGLVASQTGLSIEETTGGLAAFASAGLLGSDAGTSFKTMLLNMTPQSKQAAKYMEELGIHAYDAQGQFVGLAAYAGQLHDSLSKLTAEDRQEALKKMFGQDAIRAASILYEQGADGIQSWIDKVNDAGYAAETAEARMDNLNGDLEKLGGSFETLFIKSGSGANDFLRTIVQFAEQAVNAFSALPAPVQQGALGLAAFTSAATLMAGAGMKIFTTITDVRTALSSLNGSIPFITRIGSGFSAISGGLAEARAAIGGFGTAWVTARANGVSNIGALAQAATPALSGIGNAAKGAGSALLGAFGGPWGLAATAAIGALTSALADYQAKQARATAMAQEFASTLESVSNAATEATRGAALKRLNEETKTFWGGHMSGASAFEKLGGDINDYVDAAMGSEEANKRVRALLDNVSKTNYRGPGLSTWGKETADAVHDARQALDETQAAMGKAAEMNDQAARAGVANASAQDQLAGAANRAQKAMEDQAKATQDLIDAQKTLQDVILGERGSWRNLYDAIDAANAAVEKNGQTLDITTAAGRANQAALDDLAKSGWELVESMEKNGATMEDMQAAMQTTRDNFIAVAQAMGLSADDAANLADQLNLIPTNIESHVTAETQAANASVDAFIAYVQAQNGGTITINAVNDSAITTILETLGYAKNQDGTITIDANSDPAIAQLAASVGQVDAATGTVTIDGNNEQANAKLEVIKAAIDGYSPYVNINANDYVSGKMEGIKAAWNGQTWYVNIVGQYSQSGGPSAQADGSVLSFYAGGGFHRERHVAQIAPAGAWRVWAEPETGGEGYIPLAKSKRKRSEAILGEIANIFGGTYIPGHATPYATGGVGGNSTGAWAANIHVTALVTNPWTGEQARAFARTEAVKVVRSVQ</sequence>
<dbReference type="PANTHER" id="PTHR37813">
    <property type="entry name" value="FELS-2 PROPHAGE PROTEIN"/>
    <property type="match status" value="1"/>
</dbReference>
<dbReference type="Pfam" id="PF10145">
    <property type="entry name" value="PhageMin_Tail"/>
    <property type="match status" value="1"/>
</dbReference>
<feature type="domain" description="Phage tail tape measure protein" evidence="3">
    <location>
        <begin position="110"/>
        <end position="310"/>
    </location>
</feature>
<accession>A0A8S5SNG5</accession>
<dbReference type="PANTHER" id="PTHR37813:SF1">
    <property type="entry name" value="FELS-2 PROPHAGE PROTEIN"/>
    <property type="match status" value="1"/>
</dbReference>
<protein>
    <submittedName>
        <fullName evidence="4">Minor tail protein</fullName>
    </submittedName>
</protein>
<evidence type="ECO:0000313" key="4">
    <source>
        <dbReference type="EMBL" id="DAF52456.1"/>
    </source>
</evidence>
<dbReference type="GO" id="GO:0098003">
    <property type="term" value="P:viral tail assembly"/>
    <property type="evidence" value="ECO:0007669"/>
    <property type="project" value="UniProtKB-KW"/>
</dbReference>
<dbReference type="InterPro" id="IPR010090">
    <property type="entry name" value="Phage_tape_meas"/>
</dbReference>
<evidence type="ECO:0000256" key="1">
    <source>
        <dbReference type="ARBA" id="ARBA00022465"/>
    </source>
</evidence>
<name>A0A8S5SNG5_9CAUD</name>
<reference evidence="4" key="1">
    <citation type="journal article" date="2021" name="Proc. Natl. Acad. Sci. U.S.A.">
        <title>A Catalog of Tens of Thousands of Viruses from Human Metagenomes Reveals Hidden Associations with Chronic Diseases.</title>
        <authorList>
            <person name="Tisza M.J."/>
            <person name="Buck C.B."/>
        </authorList>
    </citation>
    <scope>NUCLEOTIDE SEQUENCE</scope>
    <source>
        <strain evidence="4">Ctj912</strain>
    </source>
</reference>
<dbReference type="NCBIfam" id="TIGR01760">
    <property type="entry name" value="tape_meas_TP901"/>
    <property type="match status" value="1"/>
</dbReference>
<keyword evidence="1" id="KW-1245">Viral tail assembly</keyword>